<comment type="caution">
    <text evidence="2">The sequence shown here is derived from an EMBL/GenBank/DDBJ whole genome shotgun (WGS) entry which is preliminary data.</text>
</comment>
<proteinExistence type="predicted"/>
<evidence type="ECO:0008006" key="4">
    <source>
        <dbReference type="Google" id="ProtNLM"/>
    </source>
</evidence>
<keyword evidence="1" id="KW-0732">Signal</keyword>
<feature type="non-terminal residue" evidence="2">
    <location>
        <position position="113"/>
    </location>
</feature>
<dbReference type="EMBL" id="JPKZ01003074">
    <property type="protein sequence ID" value="KHN73703.1"/>
    <property type="molecule type" value="Genomic_DNA"/>
</dbReference>
<name>A0A0B2UWF3_TOXCA</name>
<evidence type="ECO:0000313" key="3">
    <source>
        <dbReference type="Proteomes" id="UP000031036"/>
    </source>
</evidence>
<evidence type="ECO:0000313" key="2">
    <source>
        <dbReference type="EMBL" id="KHN73703.1"/>
    </source>
</evidence>
<gene>
    <name evidence="2" type="ORF">Tcan_00616</name>
</gene>
<dbReference type="AlphaFoldDB" id="A0A0B2UWF3"/>
<feature type="chain" id="PRO_5002079370" description="Secreted protein" evidence="1">
    <location>
        <begin position="21"/>
        <end position="113"/>
    </location>
</feature>
<organism evidence="2 3">
    <name type="scientific">Toxocara canis</name>
    <name type="common">Canine roundworm</name>
    <dbReference type="NCBI Taxonomy" id="6265"/>
    <lineage>
        <taxon>Eukaryota</taxon>
        <taxon>Metazoa</taxon>
        <taxon>Ecdysozoa</taxon>
        <taxon>Nematoda</taxon>
        <taxon>Chromadorea</taxon>
        <taxon>Rhabditida</taxon>
        <taxon>Spirurina</taxon>
        <taxon>Ascaridomorpha</taxon>
        <taxon>Ascaridoidea</taxon>
        <taxon>Toxocaridae</taxon>
        <taxon>Toxocara</taxon>
    </lineage>
</organism>
<sequence>MMRSPIALIALLPSAPFCASSSFEPPSSYLSPSTLAPLHCHRLMRSNDKSGVRDAAGFYLTTYVVHIKRLLIIFLNLDAQRSVHSFVFCASVLTTHRSAALKYANFVKIAQQI</sequence>
<accession>A0A0B2UWF3</accession>
<reference evidence="2 3" key="1">
    <citation type="submission" date="2014-11" db="EMBL/GenBank/DDBJ databases">
        <title>Genetic blueprint of the zoonotic pathogen Toxocara canis.</title>
        <authorList>
            <person name="Zhu X.-Q."/>
            <person name="Korhonen P.K."/>
            <person name="Cai H."/>
            <person name="Young N.D."/>
            <person name="Nejsum P."/>
            <person name="von Samson-Himmelstjerna G."/>
            <person name="Boag P.R."/>
            <person name="Tan P."/>
            <person name="Li Q."/>
            <person name="Min J."/>
            <person name="Yang Y."/>
            <person name="Wang X."/>
            <person name="Fang X."/>
            <person name="Hall R.S."/>
            <person name="Hofmann A."/>
            <person name="Sternberg P.W."/>
            <person name="Jex A.R."/>
            <person name="Gasser R.B."/>
        </authorList>
    </citation>
    <scope>NUCLEOTIDE SEQUENCE [LARGE SCALE GENOMIC DNA]</scope>
    <source>
        <strain evidence="2">PN_DK_2014</strain>
    </source>
</reference>
<feature type="signal peptide" evidence="1">
    <location>
        <begin position="1"/>
        <end position="20"/>
    </location>
</feature>
<protein>
    <recommendedName>
        <fullName evidence="4">Secreted protein</fullName>
    </recommendedName>
</protein>
<keyword evidence="3" id="KW-1185">Reference proteome</keyword>
<dbReference type="Proteomes" id="UP000031036">
    <property type="component" value="Unassembled WGS sequence"/>
</dbReference>
<evidence type="ECO:0000256" key="1">
    <source>
        <dbReference type="SAM" id="SignalP"/>
    </source>
</evidence>